<feature type="region of interest" description="Disordered" evidence="1">
    <location>
        <begin position="231"/>
        <end position="250"/>
    </location>
</feature>
<organism evidence="2 3">
    <name type="scientific">Babesia bovis</name>
    <dbReference type="NCBI Taxonomy" id="5865"/>
    <lineage>
        <taxon>Eukaryota</taxon>
        <taxon>Sar</taxon>
        <taxon>Alveolata</taxon>
        <taxon>Apicomplexa</taxon>
        <taxon>Aconoidasida</taxon>
        <taxon>Piroplasmida</taxon>
        <taxon>Babesiidae</taxon>
        <taxon>Babesia</taxon>
    </lineage>
</organism>
<proteinExistence type="predicted"/>
<reference evidence="3" key="3">
    <citation type="journal article" date="2021" name="Int. J. Parasitol.">
        <title>Comparative analysis of gene expression between Babesia bovis blood stages and kinetes allowed by improved genome annotation.</title>
        <authorList>
            <person name="Ueti M.W."/>
            <person name="Johnson W.C."/>
            <person name="Kappmeyer L.S."/>
            <person name="Herndon D.R."/>
            <person name="Mousel M.R."/>
            <person name="Reif K.E."/>
            <person name="Taus N.S."/>
            <person name="Ifeonu O.O."/>
            <person name="Silva J.C."/>
            <person name="Suarez C.E."/>
            <person name="Brayton K.A."/>
        </authorList>
    </citation>
    <scope>NUCLEOTIDE SEQUENCE [LARGE SCALE GENOMIC DNA]</scope>
</reference>
<dbReference type="AlphaFoldDB" id="A7AP72"/>
<dbReference type="VEuPathDB" id="PiroplasmaDB:BBOV_III007960"/>
<keyword evidence="3" id="KW-1185">Reference proteome</keyword>
<reference evidence="3" key="2">
    <citation type="journal article" date="2020" name="Data Brief">
        <title>Transcriptome dataset of Babesia bovis life stages within vertebrate and invertebrate hosts.</title>
        <authorList>
            <person name="Ueti M.W."/>
            <person name="Johnson W.C."/>
            <person name="Kappmeyer L.S."/>
            <person name="Herndon D.R."/>
            <person name="Mousel M.R."/>
            <person name="Reif K.E."/>
            <person name="Taus N.S."/>
            <person name="Ifeonu O.O."/>
            <person name="Silva J.C."/>
            <person name="Suarez C.E."/>
            <person name="Brayton K.A."/>
        </authorList>
    </citation>
    <scope>NUCLEOTIDE SEQUENCE [LARGE SCALE GENOMIC DNA]</scope>
</reference>
<evidence type="ECO:0000256" key="1">
    <source>
        <dbReference type="SAM" id="MobiDB-lite"/>
    </source>
</evidence>
<reference evidence="2 3" key="1">
    <citation type="journal article" date="2007" name="PLoS Pathog.">
        <title>Genome sequence of Babesia bovis and comparative analysis of apicomplexan hemoprotozoa.</title>
        <authorList>
            <person name="Brayton K.A."/>
            <person name="Lau A.O.T."/>
            <person name="Herndon D.R."/>
            <person name="Hannick L."/>
            <person name="Kappmeyer L.S."/>
            <person name="Berens S.J."/>
            <person name="Bidwell S.L."/>
            <person name="Brown W.C."/>
            <person name="Crabtree J."/>
            <person name="Fadrosh D."/>
            <person name="Feldblum T."/>
            <person name="Forberger H.A."/>
            <person name="Haas B.J."/>
            <person name="Howell J.M."/>
            <person name="Khouri H."/>
            <person name="Koo H."/>
            <person name="Mann D.J."/>
            <person name="Norimine J."/>
            <person name="Paulsen I.T."/>
            <person name="Radune D."/>
            <person name="Ren Q."/>
            <person name="Smith R.K. Jr."/>
            <person name="Suarez C.E."/>
            <person name="White O."/>
            <person name="Wortman J.R."/>
            <person name="Knowles D.P. Jr."/>
            <person name="McElwain T.F."/>
            <person name="Nene V.M."/>
        </authorList>
    </citation>
    <scope>NUCLEOTIDE SEQUENCE [LARGE SCALE GENOMIC DNA]</scope>
    <source>
        <strain evidence="2">T2Bo</strain>
    </source>
</reference>
<comment type="caution">
    <text evidence="2">The sequence shown here is derived from an EMBL/GenBank/DDBJ whole genome shotgun (WGS) entry which is preliminary data.</text>
</comment>
<gene>
    <name evidence="2" type="ORF">BBOV_III007960</name>
</gene>
<feature type="compositionally biased region" description="Polar residues" evidence="1">
    <location>
        <begin position="274"/>
        <end position="292"/>
    </location>
</feature>
<feature type="compositionally biased region" description="Polar residues" evidence="1">
    <location>
        <begin position="334"/>
        <end position="360"/>
    </location>
</feature>
<feature type="region of interest" description="Disordered" evidence="1">
    <location>
        <begin position="274"/>
        <end position="399"/>
    </location>
</feature>
<dbReference type="GeneID" id="5480176"/>
<feature type="compositionally biased region" description="Polar residues" evidence="1">
    <location>
        <begin position="315"/>
        <end position="324"/>
    </location>
</feature>
<dbReference type="KEGG" id="bbo:BBOV_III007960"/>
<dbReference type="OMA" id="YCTFRGV"/>
<dbReference type="Proteomes" id="UP000002173">
    <property type="component" value="Unassembled WGS sequence"/>
</dbReference>
<protein>
    <submittedName>
        <fullName evidence="2">Uncharacterized protein</fullName>
    </submittedName>
</protein>
<accession>A7AP72</accession>
<name>A7AP72_BABBO</name>
<feature type="compositionally biased region" description="Basic and acidic residues" evidence="1">
    <location>
        <begin position="388"/>
        <end position="399"/>
    </location>
</feature>
<dbReference type="InParanoid" id="A7AP72"/>
<dbReference type="EMBL" id="AAXT01000001">
    <property type="protein sequence ID" value="EDO08356.1"/>
    <property type="molecule type" value="Genomic_DNA"/>
</dbReference>
<evidence type="ECO:0000313" key="3">
    <source>
        <dbReference type="Proteomes" id="UP000002173"/>
    </source>
</evidence>
<sequence length="674" mass="74734">MNSSECATKQSSNSNECMCGSPHCWITYLSKLDKKDLPNIRISRCNRCEPCIAKYNVILHGDLPKKELNGKVEYDKKVYINKDKLEKTALKHNLSSSEESSARICDYIQEKEIDAEKVEQPPCNVETTEHIDKPDRIYQPFATEIPTSQDKTVIPKTETVVNKDAERVKDTSVNLDNIEISKERSSFTETTIPDSPKTIEIVLKPFITSFVDIDTGDITVKATEDKSMMTSVKANDRTSESQGGMESSCGIQDNVKVQPKMTIKTKIMGLCASQRPSTPRYTNDAPASNGNSKMGRCNYEVNISTRSPGGRTKTTENSSSKNGGATTGPLRKFPSNSSHAKCKQQVINSISSHSVGTVLTKSREDEYRNGRATVPRRASGVKSNRTGTTDERPPWNRLRSSDSLEIGKDALVPVNPGVLRRLRSSKGKSKTITKQRSISIQPCVTERASDLNDLSDMESKSRKKKTKGFNIGALGSSAMGIEADKAIYCTFRGVMLPPSRSRKHQTNRRVITAVDNSNNRPCEGCSTGYYQLDYTEPDSDEELYIPGLHQNRCYGNSNDTPVATRRIGLGICKECECPLDTNELPIQTVRCSAEEGNACECGISNDVKQITHYEPDPWDCLNTAPVHVCEHCSGLPDGSICPGTSTYNQWPSSTPFPNYNAVYNMPERPFIIYR</sequence>
<evidence type="ECO:0000313" key="2">
    <source>
        <dbReference type="EMBL" id="EDO08356.1"/>
    </source>
</evidence>
<dbReference type="RefSeq" id="XP_001611924.1">
    <property type="nucleotide sequence ID" value="XM_001611874.1"/>
</dbReference>
<feature type="compositionally biased region" description="Polar residues" evidence="1">
    <location>
        <begin position="240"/>
        <end position="250"/>
    </location>
</feature>